<dbReference type="EMBL" id="VZZJ01000041">
    <property type="protein sequence ID" value="KAB1069269.1"/>
    <property type="molecule type" value="Genomic_DNA"/>
</dbReference>
<reference evidence="2 3" key="1">
    <citation type="submission" date="2019-09" db="EMBL/GenBank/DDBJ databases">
        <title>YIM 132548 draft genome.</title>
        <authorList>
            <person name="Jiang L."/>
        </authorList>
    </citation>
    <scope>NUCLEOTIDE SEQUENCE [LARGE SCALE GENOMIC DNA]</scope>
    <source>
        <strain evidence="2 3">YIM 132548</strain>
    </source>
</reference>
<proteinExistence type="predicted"/>
<evidence type="ECO:0000256" key="1">
    <source>
        <dbReference type="SAM" id="MobiDB-lite"/>
    </source>
</evidence>
<keyword evidence="3" id="KW-1185">Reference proteome</keyword>
<gene>
    <name evidence="2" type="ORF">F6X51_25690</name>
</gene>
<comment type="caution">
    <text evidence="2">The sequence shown here is derived from an EMBL/GenBank/DDBJ whole genome shotgun (WGS) entry which is preliminary data.</text>
</comment>
<evidence type="ECO:0000313" key="3">
    <source>
        <dbReference type="Proteomes" id="UP000441523"/>
    </source>
</evidence>
<evidence type="ECO:0008006" key="4">
    <source>
        <dbReference type="Google" id="ProtNLM"/>
    </source>
</evidence>
<dbReference type="AlphaFoldDB" id="A0A6N6MH95"/>
<sequence length="100" mass="10363">MPTVTLKKPIILGERQFAVIDIDEPTLGGIAAHEVSLASTGSETAALMAMLAAETGWPMDAVRKIKASEMEALAEILLPFAKGDPSGESGEASPPMSPIS</sequence>
<feature type="region of interest" description="Disordered" evidence="1">
    <location>
        <begin position="81"/>
        <end position="100"/>
    </location>
</feature>
<evidence type="ECO:0000313" key="2">
    <source>
        <dbReference type="EMBL" id="KAB1069269.1"/>
    </source>
</evidence>
<protein>
    <recommendedName>
        <fullName evidence="4">Phage tail assembly protein</fullName>
    </recommendedName>
</protein>
<dbReference type="Proteomes" id="UP000441523">
    <property type="component" value="Unassembled WGS sequence"/>
</dbReference>
<dbReference type="RefSeq" id="WP_150966708.1">
    <property type="nucleotide sequence ID" value="NZ_VZZJ01000041.1"/>
</dbReference>
<accession>A0A6N6MH95</accession>
<organism evidence="2 3">
    <name type="scientific">Methylobacterium planeticum</name>
    <dbReference type="NCBI Taxonomy" id="2615211"/>
    <lineage>
        <taxon>Bacteria</taxon>
        <taxon>Pseudomonadati</taxon>
        <taxon>Pseudomonadota</taxon>
        <taxon>Alphaproteobacteria</taxon>
        <taxon>Hyphomicrobiales</taxon>
        <taxon>Methylobacteriaceae</taxon>
        <taxon>Methylobacterium</taxon>
    </lineage>
</organism>
<name>A0A6N6MH95_9HYPH</name>